<name>A0A0A9FY28_ARUDO</name>
<sequence>MPSSPLPFLLKTAAKVHTICSSWGSERIPEQLTMQIQTSCKT</sequence>
<dbReference type="AlphaFoldDB" id="A0A0A9FY28"/>
<proteinExistence type="predicted"/>
<dbReference type="EMBL" id="GBRH01180146">
    <property type="protein sequence ID" value="JAE17750.1"/>
    <property type="molecule type" value="Transcribed_RNA"/>
</dbReference>
<evidence type="ECO:0000313" key="1">
    <source>
        <dbReference type="EMBL" id="JAE17750.1"/>
    </source>
</evidence>
<organism evidence="1">
    <name type="scientific">Arundo donax</name>
    <name type="common">Giant reed</name>
    <name type="synonym">Donax arundinaceus</name>
    <dbReference type="NCBI Taxonomy" id="35708"/>
    <lineage>
        <taxon>Eukaryota</taxon>
        <taxon>Viridiplantae</taxon>
        <taxon>Streptophyta</taxon>
        <taxon>Embryophyta</taxon>
        <taxon>Tracheophyta</taxon>
        <taxon>Spermatophyta</taxon>
        <taxon>Magnoliopsida</taxon>
        <taxon>Liliopsida</taxon>
        <taxon>Poales</taxon>
        <taxon>Poaceae</taxon>
        <taxon>PACMAD clade</taxon>
        <taxon>Arundinoideae</taxon>
        <taxon>Arundineae</taxon>
        <taxon>Arundo</taxon>
    </lineage>
</organism>
<reference evidence="1" key="2">
    <citation type="journal article" date="2015" name="Data Brief">
        <title>Shoot transcriptome of the giant reed, Arundo donax.</title>
        <authorList>
            <person name="Barrero R.A."/>
            <person name="Guerrero F.D."/>
            <person name="Moolhuijzen P."/>
            <person name="Goolsby J.A."/>
            <person name="Tidwell J."/>
            <person name="Bellgard S.E."/>
            <person name="Bellgard M.I."/>
        </authorList>
    </citation>
    <scope>NUCLEOTIDE SEQUENCE</scope>
    <source>
        <tissue evidence="1">Shoot tissue taken approximately 20 cm above the soil surface</tissue>
    </source>
</reference>
<reference evidence="1" key="1">
    <citation type="submission" date="2014-09" db="EMBL/GenBank/DDBJ databases">
        <authorList>
            <person name="Magalhaes I.L.F."/>
            <person name="Oliveira U."/>
            <person name="Santos F.R."/>
            <person name="Vidigal T.H.D.A."/>
            <person name="Brescovit A.D."/>
            <person name="Santos A.J."/>
        </authorList>
    </citation>
    <scope>NUCLEOTIDE SEQUENCE</scope>
    <source>
        <tissue evidence="1">Shoot tissue taken approximately 20 cm above the soil surface</tissue>
    </source>
</reference>
<accession>A0A0A9FY28</accession>
<protein>
    <submittedName>
        <fullName evidence="1">Uncharacterized protein</fullName>
    </submittedName>
</protein>